<name>A0A6C0JL44_9ZZZZ</name>
<dbReference type="EMBL" id="MN740417">
    <property type="protein sequence ID" value="QHU05490.1"/>
    <property type="molecule type" value="Genomic_DNA"/>
</dbReference>
<feature type="compositionally biased region" description="Gly residues" evidence="1">
    <location>
        <begin position="501"/>
        <end position="557"/>
    </location>
</feature>
<organism evidence="2">
    <name type="scientific">viral metagenome</name>
    <dbReference type="NCBI Taxonomy" id="1070528"/>
    <lineage>
        <taxon>unclassified sequences</taxon>
        <taxon>metagenomes</taxon>
        <taxon>organismal metagenomes</taxon>
    </lineage>
</organism>
<accession>A0A6C0JL44</accession>
<feature type="region of interest" description="Disordered" evidence="1">
    <location>
        <begin position="318"/>
        <end position="355"/>
    </location>
</feature>
<protein>
    <submittedName>
        <fullName evidence="2">Uncharacterized protein</fullName>
    </submittedName>
</protein>
<evidence type="ECO:0000256" key="1">
    <source>
        <dbReference type="SAM" id="MobiDB-lite"/>
    </source>
</evidence>
<feature type="region of interest" description="Disordered" evidence="1">
    <location>
        <begin position="579"/>
        <end position="638"/>
    </location>
</feature>
<evidence type="ECO:0000313" key="2">
    <source>
        <dbReference type="EMBL" id="QHU05490.1"/>
    </source>
</evidence>
<sequence length="1547" mass="173012">MNYILINKILKYFNMDEATVNTILSDVKKIDSILLDINDNLFISPIQTLPQNNVVIIVDKLKESLKLIKKIVNTLLNIIIINNTGSLDTDMGLNNSAISTFKDKIYNKMYITIINLNTFILVFNYKFAGNPHYEKDKEVMILIRSIVYKLGSSRLIITKKVFNDYIAILSTNTIPNDSSQIHIRNAGEQPISEIKSDIKEEISFIIKEFTEKSHLIIDLCNEKGDKYTIIQILSIFIELYIKLMIYIEINATQIDIADFQLIINNVLDAVNTYGIISKDEIDISDLMLKFPQKSKNDLNDVITQLTLILSTEGPLTQGPLTQGPLTQGPQTQGPLTQGPLTQGPQTQGQQLQGQPTPGLQNPILLIESAELKEMIDVFNDVINFNTQYDLIDVTNGENYPFNLCYMLINNITVPDIIGHIFKINEKFDFFCINNENYILTEVLTTIESIHLETYNLFFSIVDTYKIKNKSNSIIVKLIACFYLYYKSPQGNIMPPTAVPGGPQGPGGLPQGQGGLPQGQGGLPQGQGGLPQGQGGLPLGPGGQERPQGQGGLQGQGGESLIRQNGVSSRELHALQVSLGQRPEGGQGVPSGAGVRPSGVPSQNAPGRGAPSGAGVRPSGVPSQNAPGRGEPPLQGPEGQQINAYYADAVELFNCYNDDTNPPQWSLNLNQPSIYVKVGDPQWEELAKQVKVYYSSDILAGVQLAAIRREPSNGGSYSNYKLDKYKEFLRRMKIIYSDFFDETFDETWFLPTTHSKSYYTYDYETTGTLPENIAMYIKTPVKFNDKYKLISVINCIGIAFDDPNQPDYKYFLTGPEGGEQFNMNKEDEYKKKLTMLFMYIFECAKNYSKDYIMLSYIGGGVFSRLYPKGTMGNNLDNYNKMFMDAFTEAFNKYYSSNNNTNKKIVLMGGDPNGQPAIHIFLESFFDNKKTEYKLPDGFYSCPPNGQIPNICFDPQYDTNKCLYVNAWNPHSIVGNTNYPDNIDGAFGSSTAMAFLSFPFINKFLMDNSKNNYVRVGGIGEQIKPSLAEITRSVGLQASAEGAAKTARLETSSAPASIKGEDLQAKAAALNEEIISAERRRAAAVPAARPSEPSSAERAVAASASSPAPAIAAASVNPAVKPASAPQPIPPQFPYPIIVDGRILQEVVKRLINFKERPPDSLKYVKKAFDLYQCYIQNDPKYSPPIWSYNYIIEESANWFQSSLSVKVYFTTSMNNAKFLIARREPVNIAMKTGYYDHKKYTSFLLNNIATVHYAFPHDFIASSESPTTSKSAYTYLYEKNHRQLPENIALFIKTPIKMGGNILPEISVLNCIGIGFDSELQPDFDYFLDITEEPATDVNGKKLMKTTFKLNKEDEYIEKLITIFKYIFICAIDKGKNTIMLSYIGGGAFNDYYPPGNYVQDEKTRIDDYNKNFMQAFIQAFIKYYMPKHNPAKKIVLIGGGIGGKLPSIHTKLEKFFTDYRVQYKLPDDFYSCPQNGLIPNICFETQYNPDDCLYVNAWDPHSIVGNGNFFDTSLDGYFGRSTAMGFLSCPFINDELIKDQNYKQVRN</sequence>
<feature type="region of interest" description="Disordered" evidence="1">
    <location>
        <begin position="495"/>
        <end position="559"/>
    </location>
</feature>
<reference evidence="2" key="1">
    <citation type="journal article" date="2020" name="Nature">
        <title>Giant virus diversity and host interactions through global metagenomics.</title>
        <authorList>
            <person name="Schulz F."/>
            <person name="Roux S."/>
            <person name="Paez-Espino D."/>
            <person name="Jungbluth S."/>
            <person name="Walsh D.A."/>
            <person name="Denef V.J."/>
            <person name="McMahon K.D."/>
            <person name="Konstantinidis K.T."/>
            <person name="Eloe-Fadrosh E.A."/>
            <person name="Kyrpides N.C."/>
            <person name="Woyke T."/>
        </authorList>
    </citation>
    <scope>NUCLEOTIDE SEQUENCE</scope>
    <source>
        <strain evidence="2">GVMAG-M-3300027736-24</strain>
    </source>
</reference>
<proteinExistence type="predicted"/>